<evidence type="ECO:0000313" key="3">
    <source>
        <dbReference type="Proteomes" id="UP000797356"/>
    </source>
</evidence>
<proteinExistence type="predicted"/>
<reference evidence="2" key="2">
    <citation type="submission" date="2019-07" db="EMBL/GenBank/DDBJ databases">
        <authorList>
            <person name="Yang Y."/>
            <person name="Bocs S."/>
            <person name="Baudouin L."/>
        </authorList>
    </citation>
    <scope>NUCLEOTIDE SEQUENCE</scope>
    <source>
        <tissue evidence="2">Spear leaf of Hainan Tall coconut</tissue>
    </source>
</reference>
<sequence>MDDAQLSRLKAENEIRSLRERVKLLESELTKAETRMLGEREDGKARAEAARIEAVEAFCASEEFRNIKVDFASLSYLQRGINLKEKVQRIFPNLNLDLLESDDEEIEEVEGREIQMEDVFSPVCDNLTVEDATSVPSPGVITLPDQVEVANLEL</sequence>
<name>A0A8K0HUM0_COCNU</name>
<feature type="coiled-coil region" evidence="1">
    <location>
        <begin position="1"/>
        <end position="42"/>
    </location>
</feature>
<reference evidence="2" key="1">
    <citation type="journal article" date="2017" name="Gigascience">
        <title>The genome draft of coconut (Cocos nucifera).</title>
        <authorList>
            <person name="Xiao Y."/>
            <person name="Xu P."/>
            <person name="Fan H."/>
            <person name="Baudouin L."/>
            <person name="Xia W."/>
            <person name="Bocs S."/>
            <person name="Xu J."/>
            <person name="Li Q."/>
            <person name="Guo A."/>
            <person name="Zhou L."/>
            <person name="Li J."/>
            <person name="Wu Y."/>
            <person name="Ma Z."/>
            <person name="Armero A."/>
            <person name="Issali A.E."/>
            <person name="Liu N."/>
            <person name="Peng M."/>
            <person name="Yang Y."/>
        </authorList>
    </citation>
    <scope>NUCLEOTIDE SEQUENCE</scope>
    <source>
        <tissue evidence="2">Spear leaf of Hainan Tall coconut</tissue>
    </source>
</reference>
<dbReference type="Proteomes" id="UP000797356">
    <property type="component" value="Chromosome 1"/>
</dbReference>
<keyword evidence="3" id="KW-1185">Reference proteome</keyword>
<evidence type="ECO:0000313" key="2">
    <source>
        <dbReference type="EMBL" id="KAG1326648.1"/>
    </source>
</evidence>
<comment type="caution">
    <text evidence="2">The sequence shown here is derived from an EMBL/GenBank/DDBJ whole genome shotgun (WGS) entry which is preliminary data.</text>
</comment>
<protein>
    <submittedName>
        <fullName evidence="2">Uncharacterized protein</fullName>
    </submittedName>
</protein>
<gene>
    <name evidence="2" type="ORF">COCNU_01G005820</name>
</gene>
<keyword evidence="1" id="KW-0175">Coiled coil</keyword>
<organism evidence="2 3">
    <name type="scientific">Cocos nucifera</name>
    <name type="common">Coconut palm</name>
    <dbReference type="NCBI Taxonomy" id="13894"/>
    <lineage>
        <taxon>Eukaryota</taxon>
        <taxon>Viridiplantae</taxon>
        <taxon>Streptophyta</taxon>
        <taxon>Embryophyta</taxon>
        <taxon>Tracheophyta</taxon>
        <taxon>Spermatophyta</taxon>
        <taxon>Magnoliopsida</taxon>
        <taxon>Liliopsida</taxon>
        <taxon>Arecaceae</taxon>
        <taxon>Arecoideae</taxon>
        <taxon>Cocoseae</taxon>
        <taxon>Attaleinae</taxon>
        <taxon>Cocos</taxon>
    </lineage>
</organism>
<dbReference type="EMBL" id="CM017872">
    <property type="protein sequence ID" value="KAG1326648.1"/>
    <property type="molecule type" value="Genomic_DNA"/>
</dbReference>
<accession>A0A8K0HUM0</accession>
<dbReference type="AlphaFoldDB" id="A0A8K0HUM0"/>
<evidence type="ECO:0000256" key="1">
    <source>
        <dbReference type="SAM" id="Coils"/>
    </source>
</evidence>